<name>A0A660CBM9_9PSEU</name>
<organism evidence="4 5">
    <name type="scientific">Prauserella rugosa</name>
    <dbReference type="NCBI Taxonomy" id="43354"/>
    <lineage>
        <taxon>Bacteria</taxon>
        <taxon>Bacillati</taxon>
        <taxon>Actinomycetota</taxon>
        <taxon>Actinomycetes</taxon>
        <taxon>Pseudonocardiales</taxon>
        <taxon>Pseudonocardiaceae</taxon>
        <taxon>Prauserella</taxon>
    </lineage>
</organism>
<dbReference type="PANTHER" id="PTHR13774:SF17">
    <property type="entry name" value="PHENAZINE BIOSYNTHESIS-LIKE DOMAIN-CONTAINING PROTEIN"/>
    <property type="match status" value="1"/>
</dbReference>
<protein>
    <submittedName>
        <fullName evidence="4">PhzF family phenazine biosynthesis protein</fullName>
    </submittedName>
</protein>
<evidence type="ECO:0000256" key="3">
    <source>
        <dbReference type="PIRSR" id="PIRSR016184-1"/>
    </source>
</evidence>
<dbReference type="SUPFAM" id="SSF54506">
    <property type="entry name" value="Diaminopimelate epimerase-like"/>
    <property type="match status" value="1"/>
</dbReference>
<dbReference type="InterPro" id="IPR003719">
    <property type="entry name" value="Phenazine_PhzF-like"/>
</dbReference>
<proteinExistence type="inferred from homology"/>
<gene>
    <name evidence="4" type="ORF">JD82_02841</name>
</gene>
<dbReference type="Gene3D" id="3.10.310.10">
    <property type="entry name" value="Diaminopimelate Epimerase, Chain A, domain 1"/>
    <property type="match status" value="2"/>
</dbReference>
<evidence type="ECO:0000313" key="5">
    <source>
        <dbReference type="Proteomes" id="UP000317303"/>
    </source>
</evidence>
<dbReference type="GO" id="GO:0005737">
    <property type="term" value="C:cytoplasm"/>
    <property type="evidence" value="ECO:0007669"/>
    <property type="project" value="TreeGrafter"/>
</dbReference>
<dbReference type="Proteomes" id="UP000317303">
    <property type="component" value="Unassembled WGS sequence"/>
</dbReference>
<dbReference type="EMBL" id="VLJV01000001">
    <property type="protein sequence ID" value="TWH20990.1"/>
    <property type="molecule type" value="Genomic_DNA"/>
</dbReference>
<comment type="caution">
    <text evidence="4">The sequence shown here is derived from an EMBL/GenBank/DDBJ whole genome shotgun (WGS) entry which is preliminary data.</text>
</comment>
<dbReference type="PANTHER" id="PTHR13774">
    <property type="entry name" value="PHENAZINE BIOSYNTHESIS PROTEIN"/>
    <property type="match status" value="1"/>
</dbReference>
<comment type="similarity">
    <text evidence="1">Belongs to the PhzF family.</text>
</comment>
<reference evidence="4 5" key="1">
    <citation type="submission" date="2019-07" db="EMBL/GenBank/DDBJ databases">
        <title>R&amp;d 2014.</title>
        <authorList>
            <person name="Klenk H.-P."/>
        </authorList>
    </citation>
    <scope>NUCLEOTIDE SEQUENCE [LARGE SCALE GENOMIC DNA]</scope>
    <source>
        <strain evidence="4 5">DSM 43194</strain>
    </source>
</reference>
<evidence type="ECO:0000256" key="1">
    <source>
        <dbReference type="ARBA" id="ARBA00008270"/>
    </source>
</evidence>
<feature type="active site" evidence="3">
    <location>
        <position position="44"/>
    </location>
</feature>
<keyword evidence="5" id="KW-1185">Reference proteome</keyword>
<dbReference type="Pfam" id="PF02567">
    <property type="entry name" value="PhzC-PhzF"/>
    <property type="match status" value="1"/>
</dbReference>
<dbReference type="AlphaFoldDB" id="A0A660CBM9"/>
<accession>A0A660CBM9</accession>
<dbReference type="PIRSF" id="PIRSF016184">
    <property type="entry name" value="PhzC_PhzF"/>
    <property type="match status" value="1"/>
</dbReference>
<dbReference type="OrthoDB" id="9788221at2"/>
<sequence length="259" mass="27395">MRLYVVDSFTDIPFRGNPAAVVLLDEPADEAWMQSVAAEMKHAETAFVVTSEEPKPLRWFTPTTEVPLCGHATLATAHVLGGRQTFTTASGTLTCTPSDDGKGIDMRFPADPPSEIVPNGANATLSKALPAVPIVEVRRSAGFLLVITDDTAAVRTCEPDLEALTGLHEHSVIVTAPGDVDGVDFVSRMFAPAIGIPEDPVTGSAHCVLAPYWSERLGRDALTGYQASPRGGTVRTRLDGDHVVLTGSAVTIIEGTLHA</sequence>
<evidence type="ECO:0000256" key="2">
    <source>
        <dbReference type="ARBA" id="ARBA00023235"/>
    </source>
</evidence>
<dbReference type="NCBIfam" id="TIGR00654">
    <property type="entry name" value="PhzF_family"/>
    <property type="match status" value="1"/>
</dbReference>
<dbReference type="GO" id="GO:0016853">
    <property type="term" value="F:isomerase activity"/>
    <property type="evidence" value="ECO:0007669"/>
    <property type="project" value="UniProtKB-KW"/>
</dbReference>
<keyword evidence="2" id="KW-0413">Isomerase</keyword>
<dbReference type="RefSeq" id="WP_030534104.1">
    <property type="nucleotide sequence ID" value="NZ_JOIJ01000023.1"/>
</dbReference>
<evidence type="ECO:0000313" key="4">
    <source>
        <dbReference type="EMBL" id="TWH20990.1"/>
    </source>
</evidence>